<sequence length="57" mass="6345">MDYRKIGLVLERNREGERAARARFVEGSLADRPLAELGLTGLVERLALAIHRSQGGR</sequence>
<dbReference type="AlphaFoldDB" id="A0A844YCW9"/>
<dbReference type="EMBL" id="WTYN01000001">
    <property type="protein sequence ID" value="MXO62896.1"/>
    <property type="molecule type" value="Genomic_DNA"/>
</dbReference>
<comment type="caution">
    <text evidence="1">The sequence shown here is derived from an EMBL/GenBank/DDBJ whole genome shotgun (WGS) entry which is preliminary data.</text>
</comment>
<evidence type="ECO:0000313" key="2">
    <source>
        <dbReference type="Proteomes" id="UP000445582"/>
    </source>
</evidence>
<keyword evidence="2" id="KW-1185">Reference proteome</keyword>
<evidence type="ECO:0000313" key="1">
    <source>
        <dbReference type="EMBL" id="MXO62896.1"/>
    </source>
</evidence>
<dbReference type="Proteomes" id="UP000445582">
    <property type="component" value="Unassembled WGS sequence"/>
</dbReference>
<reference evidence="1 2" key="1">
    <citation type="submission" date="2019-12" db="EMBL/GenBank/DDBJ databases">
        <title>Genomic-based taxomic classification of the family Erythrobacteraceae.</title>
        <authorList>
            <person name="Xu L."/>
        </authorList>
    </citation>
    <scope>NUCLEOTIDE SEQUENCE [LARGE SCALE GENOMIC DNA]</scope>
    <source>
        <strain evidence="1 2">MCCC 1A09965</strain>
    </source>
</reference>
<protein>
    <submittedName>
        <fullName evidence="1">Uncharacterized protein</fullName>
    </submittedName>
</protein>
<organism evidence="1 2">
    <name type="scientific">Qipengyuania oceanensis</name>
    <dbReference type="NCBI Taxonomy" id="1463597"/>
    <lineage>
        <taxon>Bacteria</taxon>
        <taxon>Pseudomonadati</taxon>
        <taxon>Pseudomonadota</taxon>
        <taxon>Alphaproteobacteria</taxon>
        <taxon>Sphingomonadales</taxon>
        <taxon>Erythrobacteraceae</taxon>
        <taxon>Qipengyuania</taxon>
    </lineage>
</organism>
<accession>A0A844YCW9</accession>
<proteinExistence type="predicted"/>
<gene>
    <name evidence="1" type="ORF">GRI48_07730</name>
</gene>
<name>A0A844YCW9_9SPHN</name>
<dbReference type="RefSeq" id="WP_160673605.1">
    <property type="nucleotide sequence ID" value="NZ_WTYN01000001.1"/>
</dbReference>